<dbReference type="EMBL" id="CAUYUJ010002858">
    <property type="protein sequence ID" value="CAK0802711.1"/>
    <property type="molecule type" value="Genomic_DNA"/>
</dbReference>
<keyword evidence="2" id="KW-0472">Membrane</keyword>
<organism evidence="3 4">
    <name type="scientific">Prorocentrum cordatum</name>
    <dbReference type="NCBI Taxonomy" id="2364126"/>
    <lineage>
        <taxon>Eukaryota</taxon>
        <taxon>Sar</taxon>
        <taxon>Alveolata</taxon>
        <taxon>Dinophyceae</taxon>
        <taxon>Prorocentrales</taxon>
        <taxon>Prorocentraceae</taxon>
        <taxon>Prorocentrum</taxon>
    </lineage>
</organism>
<feature type="transmembrane region" description="Helical" evidence="2">
    <location>
        <begin position="816"/>
        <end position="837"/>
    </location>
</feature>
<gene>
    <name evidence="3" type="ORF">PCOR1329_LOCUS10121</name>
</gene>
<feature type="compositionally biased region" description="Low complexity" evidence="1">
    <location>
        <begin position="441"/>
        <end position="466"/>
    </location>
</feature>
<keyword evidence="2" id="KW-1133">Transmembrane helix</keyword>
<keyword evidence="4" id="KW-1185">Reference proteome</keyword>
<evidence type="ECO:0000256" key="1">
    <source>
        <dbReference type="SAM" id="MobiDB-lite"/>
    </source>
</evidence>
<accession>A0ABN9QA41</accession>
<evidence type="ECO:0000313" key="3">
    <source>
        <dbReference type="EMBL" id="CAK0802711.1"/>
    </source>
</evidence>
<dbReference type="Proteomes" id="UP001189429">
    <property type="component" value="Unassembled WGS sequence"/>
</dbReference>
<protein>
    <submittedName>
        <fullName evidence="3">Uncharacterized protein</fullName>
    </submittedName>
</protein>
<sequence length="840" mass="90534">MPTPNGAMAQHADIKEYFEKLRKADINSREDFLRLVKHARVADIGAYANVPSLLAFIVAQVMGFISDKYTRPCCGGNDYDVVHRKGKSVASALHAAMASNGFWPKTSKKPKRKRGAQAKSRARVRAVAKAAAVRRNAGVGLRKKSEIKNYKIVVQVDEAHLNKRKPGRLARAARPQKDQAWARGATVQGRPDVWPSRVLDHPLEAFNGKPRGRDEMLTNMHLLGLKTGTALVSDSWGATISAAKEFKKLKRWTVKDLRHELVVHPAGEIVNPNGFTTNGIEAVWSVVKRWVRRRCGGRMPSHSDREQWRALQAELQWRKMNAHKTLDWGNTYFVPFTALAAACKPLARARHGLPVELAAGSVAGRAAGPEAMTLEQSEGALQRYPRQDKSAVRYSDVATYVSLAMDRDRPRSKPSSASSSARPRSRTEASAADAYARQGCPAKPSTAPAAPAGRQPAGGAPREAAAVQESPKKLQLGHRHRPSASLQPRLPAELPLCPPPVAVATGHIPRCAAKAHVGEVHRRSSAEGLSIRTRLAPTTCTSRLGALAATGAPAKNHMGVEHVIGSLTHEWWKSPLLVLNLERAAHVHPSWQRRCVGHTAAVCRDWRAGSLPRVMLSTALSRRLHYSTSIQEGDSALQLGAQRWREPLHSLRRLPAPDEGAQGLLGGAESRMGASQLRLEPRHEPIGGGHASTPLALAARGDAVSLPVLIISEHSWARFQSPSRLRLPEGLPDQSAAVAMALKSKTLPVLVLAALCLFTLRGLAFVAPSGSMAARADTGALAAGAAPTIASSSEGGLVAMQARGGAEGLEVKDPQLYIVVMCVFFGASVLANSNGFFGPW</sequence>
<evidence type="ECO:0000256" key="2">
    <source>
        <dbReference type="SAM" id="Phobius"/>
    </source>
</evidence>
<name>A0ABN9QA41_9DINO</name>
<feature type="region of interest" description="Disordered" evidence="1">
    <location>
        <begin position="102"/>
        <end position="121"/>
    </location>
</feature>
<proteinExistence type="predicted"/>
<feature type="region of interest" description="Disordered" evidence="1">
    <location>
        <begin position="405"/>
        <end position="485"/>
    </location>
</feature>
<feature type="compositionally biased region" description="Basic residues" evidence="1">
    <location>
        <begin position="106"/>
        <end position="121"/>
    </location>
</feature>
<keyword evidence="2" id="KW-0812">Transmembrane</keyword>
<feature type="compositionally biased region" description="Low complexity" evidence="1">
    <location>
        <begin position="413"/>
        <end position="432"/>
    </location>
</feature>
<comment type="caution">
    <text evidence="3">The sequence shown here is derived from an EMBL/GenBank/DDBJ whole genome shotgun (WGS) entry which is preliminary data.</text>
</comment>
<feature type="transmembrane region" description="Helical" evidence="2">
    <location>
        <begin position="747"/>
        <end position="767"/>
    </location>
</feature>
<evidence type="ECO:0000313" key="4">
    <source>
        <dbReference type="Proteomes" id="UP001189429"/>
    </source>
</evidence>
<reference evidence="3" key="1">
    <citation type="submission" date="2023-10" db="EMBL/GenBank/DDBJ databases">
        <authorList>
            <person name="Chen Y."/>
            <person name="Shah S."/>
            <person name="Dougan E. K."/>
            <person name="Thang M."/>
            <person name="Chan C."/>
        </authorList>
    </citation>
    <scope>NUCLEOTIDE SEQUENCE [LARGE SCALE GENOMIC DNA]</scope>
</reference>